<evidence type="ECO:0000259" key="2">
    <source>
        <dbReference type="Pfam" id="PF20155"/>
    </source>
</evidence>
<gene>
    <name evidence="3" type="ORF">BVH74_18145</name>
</gene>
<protein>
    <recommendedName>
        <fullName evidence="2">Tape measure protein N-terminal domain-containing protein</fullName>
    </recommendedName>
</protein>
<keyword evidence="1" id="KW-0175">Coiled coil</keyword>
<organism evidence="3 4">
    <name type="scientific">Halopseudomonas phragmitis</name>
    <dbReference type="NCBI Taxonomy" id="1931241"/>
    <lineage>
        <taxon>Bacteria</taxon>
        <taxon>Pseudomonadati</taxon>
        <taxon>Pseudomonadota</taxon>
        <taxon>Gammaproteobacteria</taxon>
        <taxon>Pseudomonadales</taxon>
        <taxon>Pseudomonadaceae</taxon>
        <taxon>Halopseudomonas</taxon>
    </lineage>
</organism>
<feature type="coiled-coil region" evidence="1">
    <location>
        <begin position="355"/>
        <end position="422"/>
    </location>
</feature>
<feature type="domain" description="Tape measure protein N-terminal" evidence="2">
    <location>
        <begin position="55"/>
        <end position="245"/>
    </location>
</feature>
<name>A0A1V0B9D8_9GAMM</name>
<dbReference type="KEGG" id="ppha:BVH74_18145"/>
<feature type="coiled-coil region" evidence="1">
    <location>
        <begin position="13"/>
        <end position="40"/>
    </location>
</feature>
<dbReference type="EMBL" id="CP020100">
    <property type="protein sequence ID" value="AQZ96553.1"/>
    <property type="molecule type" value="Genomic_DNA"/>
</dbReference>
<evidence type="ECO:0000313" key="4">
    <source>
        <dbReference type="Proteomes" id="UP000243488"/>
    </source>
</evidence>
<sequence>MSRVKTQLVIEGKNSTRQTFKEVSDDLNSLEQQLKTAGRAIKAYFSVQALSGALRSVTRISDSWVEMTDRLKIATGTQEDYERSLDRIRDISDRTFTSMANNAELFINSLQPLRERGFTDNEILNFTEAVNLGLVASAAKGQAAEAVIQQVSRAMQQGVLRGDAFNAVIERTPALAEALARGLGVTRQELIRLASAGELTSEKVIPAINSQLDSLGDAVDGMNITVGDAMVQIERAIQEAVGQTDMAPLIEALGELKKTLSDPVVVENIVRLTSALVNLAALSVEAGSGVVTLGDDLGYIAARILGGVSDLDRANKEIQKLEAAANGWGILDLWLSDAEIERRLAAWREYRDALIEQQTGMSAELRAVAQQAEAEARELHDRQLADYRKYLSDLRTLQEQQIKDAETAARRLVSQERAAQRDIEKVRADRLKIEQRYRDALTKLGGTQEASYGAAQALKAGARQALTRGDVEDAQRQAQAALQMLQELAEAGENTYGFAGFIKELEAIELAANDIEQTRAEEKLQAIRLEMADLAKQAEELKSTSISFEMDEASLNKVRSQIMELARQLGNELILPVRVQAPGGGDSLPGYASGGLIRGPGTGTSDSILMYGSNGEYMIQAAAVRKYGTHLLDMINGMQLPRFADGGLVGDFNPPASGAPLHLSLDGKPFELSGQPQVLDELARFVRLSKLKRN</sequence>
<dbReference type="AlphaFoldDB" id="A0A1V0B9D8"/>
<accession>A0A1V0B9D8</accession>
<proteinExistence type="predicted"/>
<dbReference type="InterPro" id="IPR013491">
    <property type="entry name" value="Tape_meas_N"/>
</dbReference>
<evidence type="ECO:0000313" key="3">
    <source>
        <dbReference type="EMBL" id="AQZ96553.1"/>
    </source>
</evidence>
<dbReference type="NCBIfam" id="TIGR02675">
    <property type="entry name" value="tape_meas_nterm"/>
    <property type="match status" value="1"/>
</dbReference>
<feature type="coiled-coil region" evidence="1">
    <location>
        <begin position="471"/>
        <end position="544"/>
    </location>
</feature>
<keyword evidence="4" id="KW-1185">Reference proteome</keyword>
<reference evidence="3 4" key="1">
    <citation type="submission" date="2017-03" db="EMBL/GenBank/DDBJ databases">
        <title>Complete genome sequence of the novel DNRA strain Pseudomonas sp. S-6-2 isolated from Chinese polluted river sediment. Journal of Biotechnology.</title>
        <authorList>
            <person name="Li J."/>
            <person name="Xiang F."/>
            <person name="Wang L."/>
            <person name="Xi L."/>
            <person name="Liu J."/>
        </authorList>
    </citation>
    <scope>NUCLEOTIDE SEQUENCE [LARGE SCALE GENOMIC DNA]</scope>
    <source>
        <strain evidence="3 4">S-6-2</strain>
    </source>
</reference>
<dbReference type="STRING" id="1931241.BVH74_18145"/>
<evidence type="ECO:0000256" key="1">
    <source>
        <dbReference type="SAM" id="Coils"/>
    </source>
</evidence>
<dbReference type="Pfam" id="PF20155">
    <property type="entry name" value="TMP_3"/>
    <property type="match status" value="1"/>
</dbReference>
<dbReference type="Proteomes" id="UP000243488">
    <property type="component" value="Chromosome"/>
</dbReference>